<evidence type="ECO:0000313" key="2">
    <source>
        <dbReference type="EMBL" id="RFU79950.1"/>
    </source>
</evidence>
<feature type="compositionally biased region" description="Basic and acidic residues" evidence="1">
    <location>
        <begin position="32"/>
        <end position="45"/>
    </location>
</feature>
<feature type="compositionally biased region" description="Polar residues" evidence="1">
    <location>
        <begin position="1"/>
        <end position="17"/>
    </location>
</feature>
<keyword evidence="3" id="KW-1185">Reference proteome</keyword>
<evidence type="ECO:0000256" key="1">
    <source>
        <dbReference type="SAM" id="MobiDB-lite"/>
    </source>
</evidence>
<gene>
    <name evidence="2" type="ORF">TARUN_2262</name>
</gene>
<name>A0A395NV25_TRIAR</name>
<accession>A0A395NV25</accession>
<protein>
    <submittedName>
        <fullName evidence="2">Uncharacterized protein</fullName>
    </submittedName>
</protein>
<comment type="caution">
    <text evidence="2">The sequence shown here is derived from an EMBL/GenBank/DDBJ whole genome shotgun (WGS) entry which is preliminary data.</text>
</comment>
<proteinExistence type="predicted"/>
<dbReference type="AlphaFoldDB" id="A0A395NV25"/>
<sequence>MPTSSTGAVYSGSNATGPPNVPNSPTYGIDRYLGRNDKATTEHQRSPPGFVQPKSEHVAKAEAEARMAAQLRDFDRKFGGRDNSTRK</sequence>
<organism evidence="2 3">
    <name type="scientific">Trichoderma arundinaceum</name>
    <dbReference type="NCBI Taxonomy" id="490622"/>
    <lineage>
        <taxon>Eukaryota</taxon>
        <taxon>Fungi</taxon>
        <taxon>Dikarya</taxon>
        <taxon>Ascomycota</taxon>
        <taxon>Pezizomycotina</taxon>
        <taxon>Sordariomycetes</taxon>
        <taxon>Hypocreomycetidae</taxon>
        <taxon>Hypocreales</taxon>
        <taxon>Hypocreaceae</taxon>
        <taxon>Trichoderma</taxon>
    </lineage>
</organism>
<reference evidence="2 3" key="1">
    <citation type="journal article" date="2018" name="PLoS Pathog.">
        <title>Evolution of structural diversity of trichothecenes, a family of toxins produced by plant pathogenic and entomopathogenic fungi.</title>
        <authorList>
            <person name="Proctor R.H."/>
            <person name="McCormick S.P."/>
            <person name="Kim H.S."/>
            <person name="Cardoza R.E."/>
            <person name="Stanley A.M."/>
            <person name="Lindo L."/>
            <person name="Kelly A."/>
            <person name="Brown D.W."/>
            <person name="Lee T."/>
            <person name="Vaughan M.M."/>
            <person name="Alexander N.J."/>
            <person name="Busman M."/>
            <person name="Gutierrez S."/>
        </authorList>
    </citation>
    <scope>NUCLEOTIDE SEQUENCE [LARGE SCALE GENOMIC DNA]</scope>
    <source>
        <strain evidence="2 3">IBT 40837</strain>
    </source>
</reference>
<feature type="region of interest" description="Disordered" evidence="1">
    <location>
        <begin position="1"/>
        <end position="65"/>
    </location>
</feature>
<feature type="compositionally biased region" description="Basic and acidic residues" evidence="1">
    <location>
        <begin position="54"/>
        <end position="65"/>
    </location>
</feature>
<evidence type="ECO:0000313" key="3">
    <source>
        <dbReference type="Proteomes" id="UP000266272"/>
    </source>
</evidence>
<dbReference type="EMBL" id="PXOA01000130">
    <property type="protein sequence ID" value="RFU79950.1"/>
    <property type="molecule type" value="Genomic_DNA"/>
</dbReference>
<dbReference type="Proteomes" id="UP000266272">
    <property type="component" value="Unassembled WGS sequence"/>
</dbReference>
<dbReference type="OrthoDB" id="10603738at2759"/>